<feature type="non-terminal residue" evidence="1">
    <location>
        <position position="1"/>
    </location>
</feature>
<accession>A0ABN7PFV2</accession>
<comment type="caution">
    <text evidence="1">The sequence shown here is derived from an EMBL/GenBank/DDBJ whole genome shotgun (WGS) entry which is preliminary data.</text>
</comment>
<gene>
    <name evidence="1" type="ORF">TPAB3V08_LOCUS13085</name>
</gene>
<sequence length="150" mass="16174">TGTWLDRHVVRQAHGQADAWSDRHMVIHTYGQTGTWSDIHIAIHGDGWLAPSQVSALVQEPVTLTSHLHDHEVGTGGEMGMRRGGRRLADQSRVRDVISIVLLLACGAVEGRGKLTLHSLPGLKTGAQVLGSILDGAYENLLRRGVADGH</sequence>
<reference evidence="1" key="1">
    <citation type="submission" date="2021-03" db="EMBL/GenBank/DDBJ databases">
        <authorList>
            <person name="Tran Van P."/>
        </authorList>
    </citation>
    <scope>NUCLEOTIDE SEQUENCE</scope>
</reference>
<dbReference type="Proteomes" id="UP001153148">
    <property type="component" value="Unassembled WGS sequence"/>
</dbReference>
<evidence type="ECO:0000313" key="1">
    <source>
        <dbReference type="EMBL" id="CAG2066142.1"/>
    </source>
</evidence>
<evidence type="ECO:0000313" key="2">
    <source>
        <dbReference type="Proteomes" id="UP001153148"/>
    </source>
</evidence>
<organism evidence="1 2">
    <name type="scientific">Timema podura</name>
    <name type="common">Walking stick</name>
    <dbReference type="NCBI Taxonomy" id="61482"/>
    <lineage>
        <taxon>Eukaryota</taxon>
        <taxon>Metazoa</taxon>
        <taxon>Ecdysozoa</taxon>
        <taxon>Arthropoda</taxon>
        <taxon>Hexapoda</taxon>
        <taxon>Insecta</taxon>
        <taxon>Pterygota</taxon>
        <taxon>Neoptera</taxon>
        <taxon>Polyneoptera</taxon>
        <taxon>Phasmatodea</taxon>
        <taxon>Timematodea</taxon>
        <taxon>Timematoidea</taxon>
        <taxon>Timematidae</taxon>
        <taxon>Timema</taxon>
    </lineage>
</organism>
<keyword evidence="2" id="KW-1185">Reference proteome</keyword>
<protein>
    <submittedName>
        <fullName evidence="1">Uncharacterized protein</fullName>
    </submittedName>
</protein>
<proteinExistence type="predicted"/>
<dbReference type="EMBL" id="CAJPIN010050845">
    <property type="protein sequence ID" value="CAG2066142.1"/>
    <property type="molecule type" value="Genomic_DNA"/>
</dbReference>
<name>A0ABN7PFV2_TIMPD</name>